<reference evidence="2 3" key="1">
    <citation type="submission" date="2018-11" db="EMBL/GenBank/DDBJ databases">
        <title>Genomic Encyclopedia of Type Strains, Phase IV (KMG-IV): sequencing the most valuable type-strain genomes for metagenomic binning, comparative biology and taxonomic classification.</title>
        <authorList>
            <person name="Goeker M."/>
        </authorList>
    </citation>
    <scope>NUCLEOTIDE SEQUENCE [LARGE SCALE GENOMIC DNA]</scope>
    <source>
        <strain evidence="2 3">DSM 104731</strain>
    </source>
</reference>
<keyword evidence="3" id="KW-1185">Reference proteome</keyword>
<sequence>MIIAYRTDPNGESRRRKDPARLRMVFGKNLRELSGQAQSVAQLCRDLQINRTQFNRYLSGEAFPRPDVLSIICEFFDVDARILLEPLSDLRQKNAFDQHRRTLAGNPFSSTVDRHRLPAGAYLLYRPSRIRQGEVAINMCTVKYTTDSNAIFTTVLSQGFAKFIGLSTRLVDRRMSSFVTLHGTGCSFTLLGSGATLRHFGFVEFSYRGNPNFYTGETLTTQRFGEAGDLSDPIMIERLESGYQAMLAARRRLGSQPFTQMPPIVQSFFLSAVKKRGKVLFRE</sequence>
<accession>A0A3N4UMB6</accession>
<dbReference type="EMBL" id="RKQK01000001">
    <property type="protein sequence ID" value="RPE71796.1"/>
    <property type="molecule type" value="Genomic_DNA"/>
</dbReference>
<dbReference type="InterPro" id="IPR001387">
    <property type="entry name" value="Cro/C1-type_HTH"/>
</dbReference>
<dbReference type="GO" id="GO:0003677">
    <property type="term" value="F:DNA binding"/>
    <property type="evidence" value="ECO:0007669"/>
    <property type="project" value="InterPro"/>
</dbReference>
<protein>
    <submittedName>
        <fullName evidence="2">Xre family transcriptional regulator</fullName>
    </submittedName>
</protein>
<dbReference type="SUPFAM" id="SSF47413">
    <property type="entry name" value="lambda repressor-like DNA-binding domains"/>
    <property type="match status" value="1"/>
</dbReference>
<evidence type="ECO:0000259" key="1">
    <source>
        <dbReference type="PROSITE" id="PS50943"/>
    </source>
</evidence>
<feature type="domain" description="HTH cro/C1-type" evidence="1">
    <location>
        <begin position="39"/>
        <end position="83"/>
    </location>
</feature>
<dbReference type="PROSITE" id="PS50943">
    <property type="entry name" value="HTH_CROC1"/>
    <property type="match status" value="1"/>
</dbReference>
<proteinExistence type="predicted"/>
<evidence type="ECO:0000313" key="2">
    <source>
        <dbReference type="EMBL" id="RPE71796.1"/>
    </source>
</evidence>
<name>A0A3N4UMB6_9RHOB</name>
<organism evidence="2 3">
    <name type="scientific">Pacificibacter maritimus</name>
    <dbReference type="NCBI Taxonomy" id="762213"/>
    <lineage>
        <taxon>Bacteria</taxon>
        <taxon>Pseudomonadati</taxon>
        <taxon>Pseudomonadota</taxon>
        <taxon>Alphaproteobacteria</taxon>
        <taxon>Rhodobacterales</taxon>
        <taxon>Roseobacteraceae</taxon>
        <taxon>Pacificibacter</taxon>
    </lineage>
</organism>
<gene>
    <name evidence="2" type="ORF">EDD53_0924</name>
</gene>
<dbReference type="Gene3D" id="1.10.260.40">
    <property type="entry name" value="lambda repressor-like DNA-binding domains"/>
    <property type="match status" value="1"/>
</dbReference>
<dbReference type="Proteomes" id="UP000269689">
    <property type="component" value="Unassembled WGS sequence"/>
</dbReference>
<dbReference type="InterPro" id="IPR010982">
    <property type="entry name" value="Lambda_DNA-bd_dom_sf"/>
</dbReference>
<dbReference type="RefSeq" id="WP_211331581.1">
    <property type="nucleotide sequence ID" value="NZ_RKQK01000001.1"/>
</dbReference>
<evidence type="ECO:0000313" key="3">
    <source>
        <dbReference type="Proteomes" id="UP000269689"/>
    </source>
</evidence>
<comment type="caution">
    <text evidence="2">The sequence shown here is derived from an EMBL/GenBank/DDBJ whole genome shotgun (WGS) entry which is preliminary data.</text>
</comment>
<dbReference type="AlphaFoldDB" id="A0A3N4UMB6"/>